<feature type="compositionally biased region" description="Polar residues" evidence="1">
    <location>
        <begin position="102"/>
        <end position="121"/>
    </location>
</feature>
<evidence type="ECO:0000313" key="3">
    <source>
        <dbReference type="Proteomes" id="UP001153269"/>
    </source>
</evidence>
<reference evidence="2" key="1">
    <citation type="submission" date="2020-03" db="EMBL/GenBank/DDBJ databases">
        <authorList>
            <person name="Weist P."/>
        </authorList>
    </citation>
    <scope>NUCLEOTIDE SEQUENCE</scope>
</reference>
<proteinExistence type="predicted"/>
<name>A0A9N7Y6I7_PLEPL</name>
<evidence type="ECO:0000256" key="1">
    <source>
        <dbReference type="SAM" id="MobiDB-lite"/>
    </source>
</evidence>
<dbReference type="EMBL" id="CADEAL010000110">
    <property type="protein sequence ID" value="CAB1414498.1"/>
    <property type="molecule type" value="Genomic_DNA"/>
</dbReference>
<accession>A0A9N7Y6I7</accession>
<protein>
    <submittedName>
        <fullName evidence="2">Uncharacterized protein</fullName>
    </submittedName>
</protein>
<comment type="caution">
    <text evidence="2">The sequence shown here is derived from an EMBL/GenBank/DDBJ whole genome shotgun (WGS) entry which is preliminary data.</text>
</comment>
<keyword evidence="3" id="KW-1185">Reference proteome</keyword>
<evidence type="ECO:0000313" key="2">
    <source>
        <dbReference type="EMBL" id="CAB1414498.1"/>
    </source>
</evidence>
<feature type="region of interest" description="Disordered" evidence="1">
    <location>
        <begin position="99"/>
        <end position="143"/>
    </location>
</feature>
<dbReference type="AlphaFoldDB" id="A0A9N7Y6I7"/>
<gene>
    <name evidence="2" type="ORF">PLEPLA_LOCUS2207</name>
</gene>
<sequence length="143" mass="15872">MSEGDGSTVLGAQKLCAEAPNVPEEIHRGPWINIVPFNCLPICAEHLQRSSALAPSWSRLDAERKMGSILWVKLVSMNLSSSGEIELRLGEKHKAPLHLSDSKSLWSRSRKNLFQTSSSQEPVDRPAVHSDNYEHGPEPFDLC</sequence>
<feature type="compositionally biased region" description="Basic and acidic residues" evidence="1">
    <location>
        <begin position="122"/>
        <end position="143"/>
    </location>
</feature>
<dbReference type="Proteomes" id="UP001153269">
    <property type="component" value="Unassembled WGS sequence"/>
</dbReference>
<organism evidence="2 3">
    <name type="scientific">Pleuronectes platessa</name>
    <name type="common">European plaice</name>
    <dbReference type="NCBI Taxonomy" id="8262"/>
    <lineage>
        <taxon>Eukaryota</taxon>
        <taxon>Metazoa</taxon>
        <taxon>Chordata</taxon>
        <taxon>Craniata</taxon>
        <taxon>Vertebrata</taxon>
        <taxon>Euteleostomi</taxon>
        <taxon>Actinopterygii</taxon>
        <taxon>Neopterygii</taxon>
        <taxon>Teleostei</taxon>
        <taxon>Neoteleostei</taxon>
        <taxon>Acanthomorphata</taxon>
        <taxon>Carangaria</taxon>
        <taxon>Pleuronectiformes</taxon>
        <taxon>Pleuronectoidei</taxon>
        <taxon>Pleuronectidae</taxon>
        <taxon>Pleuronectes</taxon>
    </lineage>
</organism>